<sequence>MKLFNVYENDKNKLFRLEGLLDQINTIWPQKEIDKIMFVRAIDNDTGKVYGFKKVDESVIAYLLPEELYAGIIDINKLSHEKTFDKIKQQIVKKRFAY</sequence>
<evidence type="ECO:0000313" key="2">
    <source>
        <dbReference type="Proteomes" id="UP001057481"/>
    </source>
</evidence>
<accession>A0ABT0VI93</accession>
<keyword evidence="2" id="KW-1185">Reference proteome</keyword>
<dbReference type="EMBL" id="JAGMVS010000039">
    <property type="protein sequence ID" value="MCM2436838.1"/>
    <property type="molecule type" value="Genomic_DNA"/>
</dbReference>
<protein>
    <submittedName>
        <fullName evidence="1">Uncharacterized protein</fullName>
    </submittedName>
</protein>
<proteinExistence type="predicted"/>
<gene>
    <name evidence="1" type="ORF">KAK10_02685</name>
</gene>
<dbReference type="RefSeq" id="WP_205143202.1">
    <property type="nucleotide sequence ID" value="NZ_JAFBDN010000004.1"/>
</dbReference>
<name>A0ABT0VI93_9LACO</name>
<organism evidence="1 2">
    <name type="scientific">Periweissella beninensis</name>
    <dbReference type="NCBI Taxonomy" id="504936"/>
    <lineage>
        <taxon>Bacteria</taxon>
        <taxon>Bacillati</taxon>
        <taxon>Bacillota</taxon>
        <taxon>Bacilli</taxon>
        <taxon>Lactobacillales</taxon>
        <taxon>Lactobacillaceae</taxon>
        <taxon>Periweissella</taxon>
    </lineage>
</organism>
<evidence type="ECO:0000313" key="1">
    <source>
        <dbReference type="EMBL" id="MCM2436838.1"/>
    </source>
</evidence>
<reference evidence="1" key="1">
    <citation type="submission" date="2021-04" db="EMBL/GenBank/DDBJ databases">
        <title>Taxonomic assessment of Weissella genus.</title>
        <authorList>
            <person name="Fanelli F."/>
            <person name="Chieffi D."/>
            <person name="Dell'Aquila A."/>
            <person name="Gyu-Sung C."/>
            <person name="Franz C.M.A.P."/>
            <person name="Fusco V."/>
        </authorList>
    </citation>
    <scope>NUCLEOTIDE SEQUENCE</scope>
    <source>
        <strain evidence="1">LMG 25373</strain>
    </source>
</reference>
<comment type="caution">
    <text evidence="1">The sequence shown here is derived from an EMBL/GenBank/DDBJ whole genome shotgun (WGS) entry which is preliminary data.</text>
</comment>
<dbReference type="Proteomes" id="UP001057481">
    <property type="component" value="Unassembled WGS sequence"/>
</dbReference>